<accession>A0A367YXZ7</accession>
<sequence length="343" mass="38108">MPQTTGVAAPSSAPSVTTTELDGELLDGEFMELVAPLRRELTAHCYRMLGSVHEAEDLVQETYLRAWKAHERFEGRSSLRTWMYSIATRACLTALEKGKKRPMPTGLGAPASDARDELVVREEVTWLEPWPGAADAPDPDPAAVTVGHESIRLAFVAALQHLTPVQRAVLVLRQVLGYSAIETAEVLQTTVAAVNSAMQRAKARMDGQEMPSSREHASLDERSQQLVERYAKAFERYDIAEIVSVLTEDASWEMPPFEAWYSGREQIGTLIATRCPAEKPDDMRIRWTVANGQPAFGLYMRGQDGVHRPFHLQVLSVGADGIDHVACFFDRTLFDRFGLPETL</sequence>
<keyword evidence="10" id="KW-1185">Reference proteome</keyword>
<dbReference type="GO" id="GO:0003899">
    <property type="term" value="F:DNA-directed RNA polymerase activity"/>
    <property type="evidence" value="ECO:0007669"/>
    <property type="project" value="UniProtKB-EC"/>
</dbReference>
<dbReference type="SUPFAM" id="SSF88946">
    <property type="entry name" value="Sigma2 domain of RNA polymerase sigma factors"/>
    <property type="match status" value="1"/>
</dbReference>
<dbReference type="Gene3D" id="3.10.450.50">
    <property type="match status" value="1"/>
</dbReference>
<dbReference type="SUPFAM" id="SSF54427">
    <property type="entry name" value="NTF2-like"/>
    <property type="match status" value="1"/>
</dbReference>
<dbReference type="GO" id="GO:0003677">
    <property type="term" value="F:DNA binding"/>
    <property type="evidence" value="ECO:0007669"/>
    <property type="project" value="InterPro"/>
</dbReference>
<reference evidence="9 10" key="1">
    <citation type="submission" date="2018-07" db="EMBL/GenBank/DDBJ databases">
        <title>Desertimonas flava gen. nov. sp. nov.</title>
        <authorList>
            <person name="Liu S."/>
        </authorList>
    </citation>
    <scope>NUCLEOTIDE SEQUENCE [LARGE SCALE GENOMIC DNA]</scope>
    <source>
        <strain evidence="9 10">16Sb5-5</strain>
    </source>
</reference>
<evidence type="ECO:0000256" key="1">
    <source>
        <dbReference type="ARBA" id="ARBA00010641"/>
    </source>
</evidence>
<evidence type="ECO:0000256" key="2">
    <source>
        <dbReference type="ARBA" id="ARBA00011344"/>
    </source>
</evidence>
<dbReference type="InterPro" id="IPR013325">
    <property type="entry name" value="RNA_pol_sigma_r2"/>
</dbReference>
<evidence type="ECO:0000313" key="9">
    <source>
        <dbReference type="EMBL" id="RCK69882.1"/>
    </source>
</evidence>
<feature type="domain" description="SnoaL-like" evidence="8">
    <location>
        <begin position="227"/>
        <end position="302"/>
    </location>
</feature>
<dbReference type="InterPro" id="IPR039425">
    <property type="entry name" value="RNA_pol_sigma-70-like"/>
</dbReference>
<feature type="domain" description="RNA polymerase sigma factor 70 region 4 type 2" evidence="7">
    <location>
        <begin position="153"/>
        <end position="205"/>
    </location>
</feature>
<dbReference type="PANTHER" id="PTHR43133:SF65">
    <property type="entry name" value="ECF RNA POLYMERASE SIGMA FACTOR SIGG"/>
    <property type="match status" value="1"/>
</dbReference>
<dbReference type="NCBIfam" id="TIGR02960">
    <property type="entry name" value="SigX5"/>
    <property type="match status" value="1"/>
</dbReference>
<evidence type="ECO:0000256" key="4">
    <source>
        <dbReference type="ARBA" id="ARBA00023082"/>
    </source>
</evidence>
<dbReference type="EMBL" id="QOUI01000004">
    <property type="protein sequence ID" value="RCK69882.1"/>
    <property type="molecule type" value="Genomic_DNA"/>
</dbReference>
<keyword evidence="9" id="KW-0808">Transferase</keyword>
<dbReference type="GO" id="GO:0016987">
    <property type="term" value="F:sigma factor activity"/>
    <property type="evidence" value="ECO:0007669"/>
    <property type="project" value="UniProtKB-KW"/>
</dbReference>
<dbReference type="AlphaFoldDB" id="A0A367YXZ7"/>
<evidence type="ECO:0000313" key="10">
    <source>
        <dbReference type="Proteomes" id="UP000252770"/>
    </source>
</evidence>
<comment type="similarity">
    <text evidence="1">Belongs to the sigma-70 factor family. ECF subfamily.</text>
</comment>
<evidence type="ECO:0000259" key="6">
    <source>
        <dbReference type="Pfam" id="PF04542"/>
    </source>
</evidence>
<name>A0A367YXZ7_9ACTN</name>
<evidence type="ECO:0000259" key="8">
    <source>
        <dbReference type="Pfam" id="PF12680"/>
    </source>
</evidence>
<protein>
    <submittedName>
        <fullName evidence="9">RNA polymerase subunit sigma-70</fullName>
        <ecNumber evidence="9">2.7.7.6</ecNumber>
    </submittedName>
</protein>
<gene>
    <name evidence="9" type="ORF">DT076_07550</name>
</gene>
<dbReference type="InterPro" id="IPR013324">
    <property type="entry name" value="RNA_pol_sigma_r3/r4-like"/>
</dbReference>
<dbReference type="InterPro" id="IPR032710">
    <property type="entry name" value="NTF2-like_dom_sf"/>
</dbReference>
<dbReference type="Gene3D" id="1.10.10.10">
    <property type="entry name" value="Winged helix-like DNA-binding domain superfamily/Winged helix DNA-binding domain"/>
    <property type="match status" value="1"/>
</dbReference>
<keyword evidence="4" id="KW-0731">Sigma factor</keyword>
<feature type="domain" description="RNA polymerase sigma-70 region 2" evidence="6">
    <location>
        <begin position="33"/>
        <end position="100"/>
    </location>
</feature>
<dbReference type="GO" id="GO:0006352">
    <property type="term" value="P:DNA-templated transcription initiation"/>
    <property type="evidence" value="ECO:0007669"/>
    <property type="project" value="InterPro"/>
</dbReference>
<dbReference type="Pfam" id="PF12680">
    <property type="entry name" value="SnoaL_2"/>
    <property type="match status" value="1"/>
</dbReference>
<keyword evidence="9" id="KW-0548">Nucleotidyltransferase</keyword>
<dbReference type="Pfam" id="PF08281">
    <property type="entry name" value="Sigma70_r4_2"/>
    <property type="match status" value="1"/>
</dbReference>
<dbReference type="SUPFAM" id="SSF88659">
    <property type="entry name" value="Sigma3 and sigma4 domains of RNA polymerase sigma factors"/>
    <property type="match status" value="1"/>
</dbReference>
<dbReference type="RefSeq" id="WP_114126068.1">
    <property type="nucleotide sequence ID" value="NZ_QOUI01000004.1"/>
</dbReference>
<dbReference type="Pfam" id="PF04542">
    <property type="entry name" value="Sigma70_r2"/>
    <property type="match status" value="1"/>
</dbReference>
<evidence type="ECO:0000259" key="7">
    <source>
        <dbReference type="Pfam" id="PF08281"/>
    </source>
</evidence>
<dbReference type="InterPro" id="IPR013249">
    <property type="entry name" value="RNA_pol_sigma70_r4_t2"/>
</dbReference>
<evidence type="ECO:0000256" key="5">
    <source>
        <dbReference type="ARBA" id="ARBA00023163"/>
    </source>
</evidence>
<dbReference type="NCBIfam" id="TIGR02937">
    <property type="entry name" value="sigma70-ECF"/>
    <property type="match status" value="1"/>
</dbReference>
<dbReference type="InterPro" id="IPR036388">
    <property type="entry name" value="WH-like_DNA-bd_sf"/>
</dbReference>
<comment type="caution">
    <text evidence="9">The sequence shown here is derived from an EMBL/GenBank/DDBJ whole genome shotgun (WGS) entry which is preliminary data.</text>
</comment>
<keyword evidence="5" id="KW-0804">Transcription</keyword>
<dbReference type="NCBIfam" id="NF006089">
    <property type="entry name" value="PRK08241.1"/>
    <property type="match status" value="1"/>
</dbReference>
<dbReference type="InterPro" id="IPR014284">
    <property type="entry name" value="RNA_pol_sigma-70_dom"/>
</dbReference>
<dbReference type="Gene3D" id="1.10.1740.10">
    <property type="match status" value="1"/>
</dbReference>
<keyword evidence="3" id="KW-0805">Transcription regulation</keyword>
<comment type="subunit">
    <text evidence="2">Interacts transiently with the RNA polymerase catalytic core formed by RpoA, RpoB, RpoC and RpoZ (2 alpha, 1 beta, 1 beta' and 1 omega subunit) to form the RNA polymerase holoenzyme that can initiate transcription.</text>
</comment>
<organism evidence="9 10">
    <name type="scientific">Desertihabitans brevis</name>
    <dbReference type="NCBI Taxonomy" id="2268447"/>
    <lineage>
        <taxon>Bacteria</taxon>
        <taxon>Bacillati</taxon>
        <taxon>Actinomycetota</taxon>
        <taxon>Actinomycetes</taxon>
        <taxon>Propionibacteriales</taxon>
        <taxon>Propionibacteriaceae</taxon>
        <taxon>Desertihabitans</taxon>
    </lineage>
</organism>
<dbReference type="InterPro" id="IPR014305">
    <property type="entry name" value="RNA_pol_sigma-G_actinobac"/>
</dbReference>
<dbReference type="InterPro" id="IPR037401">
    <property type="entry name" value="SnoaL-like"/>
</dbReference>
<dbReference type="InterPro" id="IPR007627">
    <property type="entry name" value="RNA_pol_sigma70_r2"/>
</dbReference>
<proteinExistence type="inferred from homology"/>
<dbReference type="PANTHER" id="PTHR43133">
    <property type="entry name" value="RNA POLYMERASE ECF-TYPE SIGMA FACTO"/>
    <property type="match status" value="1"/>
</dbReference>
<dbReference type="EC" id="2.7.7.6" evidence="9"/>
<dbReference type="Proteomes" id="UP000252770">
    <property type="component" value="Unassembled WGS sequence"/>
</dbReference>
<evidence type="ECO:0000256" key="3">
    <source>
        <dbReference type="ARBA" id="ARBA00023015"/>
    </source>
</evidence>